<name>A0ABN4TDK0_9BURK</name>
<protein>
    <submittedName>
        <fullName evidence="3">Uncharacterized protein</fullName>
    </submittedName>
</protein>
<dbReference type="RefSeq" id="WP_071068673.1">
    <property type="nucleotide sequence ID" value="NZ_CP017754.1"/>
</dbReference>
<keyword evidence="2" id="KW-0732">Signal</keyword>
<proteinExistence type="predicted"/>
<evidence type="ECO:0000313" key="4">
    <source>
        <dbReference type="Proteomes" id="UP000177515"/>
    </source>
</evidence>
<feature type="region of interest" description="Disordered" evidence="1">
    <location>
        <begin position="88"/>
        <end position="132"/>
    </location>
</feature>
<accession>A0ABN4TDK0</accession>
<feature type="chain" id="PRO_5046183542" evidence="2">
    <location>
        <begin position="19"/>
        <end position="132"/>
    </location>
</feature>
<keyword evidence="4" id="KW-1185">Reference proteome</keyword>
<organism evidence="3 4">
    <name type="scientific">Cupriavidus malaysiensis</name>
    <dbReference type="NCBI Taxonomy" id="367825"/>
    <lineage>
        <taxon>Bacteria</taxon>
        <taxon>Pseudomonadati</taxon>
        <taxon>Pseudomonadota</taxon>
        <taxon>Betaproteobacteria</taxon>
        <taxon>Burkholderiales</taxon>
        <taxon>Burkholderiaceae</taxon>
        <taxon>Cupriavidus</taxon>
    </lineage>
</organism>
<evidence type="ECO:0000256" key="2">
    <source>
        <dbReference type="SAM" id="SignalP"/>
    </source>
</evidence>
<gene>
    <name evidence="3" type="ORF">BKK80_05295</name>
</gene>
<feature type="signal peptide" evidence="2">
    <location>
        <begin position="1"/>
        <end position="18"/>
    </location>
</feature>
<reference evidence="3 4" key="1">
    <citation type="submission" date="2016-10" db="EMBL/GenBank/DDBJ databases">
        <title>Complete genome sequences of three Cupriavidus strains isolated from various Malaysian environments.</title>
        <authorList>
            <person name="Abdullah A.A.-A."/>
            <person name="Shafie N.A.H."/>
            <person name="Lau N.S."/>
        </authorList>
    </citation>
    <scope>NUCLEOTIDE SEQUENCE [LARGE SCALE GENOMIC DNA]</scope>
    <source>
        <strain evidence="3 4">USMAA1020</strain>
    </source>
</reference>
<evidence type="ECO:0000313" key="3">
    <source>
        <dbReference type="EMBL" id="AOZ05292.1"/>
    </source>
</evidence>
<feature type="compositionally biased region" description="Polar residues" evidence="1">
    <location>
        <begin position="104"/>
        <end position="116"/>
    </location>
</feature>
<evidence type="ECO:0000256" key="1">
    <source>
        <dbReference type="SAM" id="MobiDB-lite"/>
    </source>
</evidence>
<dbReference type="EMBL" id="CP017754">
    <property type="protein sequence ID" value="AOZ05292.1"/>
    <property type="molecule type" value="Genomic_DNA"/>
</dbReference>
<dbReference type="Proteomes" id="UP000177515">
    <property type="component" value="Chromosome 1"/>
</dbReference>
<sequence length="132" mass="13147">MKQHALLILLALSAGAHAGTYGSYASMSGLGPTGRALYGGGEAGGAAGGVYGQAANSTYSGIRTTPDQIKMYTRGGVNAGIGERYSAVGSKAAARNAPPDLDQMPTSKSQSRSLSHSAGGAQRRSPGDSSGQ</sequence>